<dbReference type="Proteomes" id="UP001075387">
    <property type="component" value="Unassembled WGS sequence"/>
</dbReference>
<sequence>MYLNLFVARKEKRKSQREIAEVLNISPQTYHLKESGKSDFLLAEARVLAQLFERSIDDLFKVS</sequence>
<dbReference type="RefSeq" id="WP_033881244.1">
    <property type="nucleotide sequence ID" value="NZ_JALAQA010000008.1"/>
</dbReference>
<dbReference type="SUPFAM" id="SSF47413">
    <property type="entry name" value="lambda repressor-like DNA-binding domains"/>
    <property type="match status" value="1"/>
</dbReference>
<keyword evidence="1" id="KW-0238">DNA-binding</keyword>
<dbReference type="InterPro" id="IPR001387">
    <property type="entry name" value="Cro/C1-type_HTH"/>
</dbReference>
<dbReference type="PANTHER" id="PTHR46558">
    <property type="entry name" value="TRACRIPTIONAL REGULATORY PROTEIN-RELATED-RELATED"/>
    <property type="match status" value="1"/>
</dbReference>
<dbReference type="GO" id="GO:0003677">
    <property type="term" value="F:DNA binding"/>
    <property type="evidence" value="ECO:0007669"/>
    <property type="project" value="UniProtKB-KW"/>
</dbReference>
<proteinExistence type="predicted"/>
<dbReference type="SMART" id="SM00530">
    <property type="entry name" value="HTH_XRE"/>
    <property type="match status" value="1"/>
</dbReference>
<evidence type="ECO:0000259" key="2">
    <source>
        <dbReference type="PROSITE" id="PS50943"/>
    </source>
</evidence>
<protein>
    <submittedName>
        <fullName evidence="3">Helix-turn-helix domain-containing protein</fullName>
    </submittedName>
</protein>
<dbReference type="Pfam" id="PF01381">
    <property type="entry name" value="HTH_3"/>
    <property type="match status" value="1"/>
</dbReference>
<evidence type="ECO:0000256" key="1">
    <source>
        <dbReference type="ARBA" id="ARBA00023125"/>
    </source>
</evidence>
<dbReference type="InterPro" id="IPR010982">
    <property type="entry name" value="Lambda_DNA-bd_dom_sf"/>
</dbReference>
<reference evidence="3" key="1">
    <citation type="submission" date="2022-02" db="EMBL/GenBank/DDBJ databases">
        <title>Crop Bioprotection Bacillus Genome Sequencing.</title>
        <authorList>
            <person name="Dunlap C."/>
        </authorList>
    </citation>
    <scope>NUCLEOTIDE SEQUENCE</scope>
    <source>
        <strain evidence="3">CK3O2B-54A</strain>
    </source>
</reference>
<dbReference type="PANTHER" id="PTHR46558:SF4">
    <property type="entry name" value="DNA-BIDING PHAGE PROTEIN"/>
    <property type="match status" value="1"/>
</dbReference>
<dbReference type="Gene3D" id="1.10.260.40">
    <property type="entry name" value="lambda repressor-like DNA-binding domains"/>
    <property type="match status" value="1"/>
</dbReference>
<accession>A0AAP3CTN6</accession>
<feature type="domain" description="HTH cro/C1-type" evidence="2">
    <location>
        <begin position="8"/>
        <end position="59"/>
    </location>
</feature>
<organism evidence="3 4">
    <name type="scientific">Bacillus mojavensis</name>
    <dbReference type="NCBI Taxonomy" id="72360"/>
    <lineage>
        <taxon>Bacteria</taxon>
        <taxon>Bacillati</taxon>
        <taxon>Bacillota</taxon>
        <taxon>Bacilli</taxon>
        <taxon>Bacillales</taxon>
        <taxon>Bacillaceae</taxon>
        <taxon>Bacillus</taxon>
    </lineage>
</organism>
<evidence type="ECO:0000313" key="3">
    <source>
        <dbReference type="EMBL" id="MCY8511227.1"/>
    </source>
</evidence>
<dbReference type="PROSITE" id="PS50943">
    <property type="entry name" value="HTH_CROC1"/>
    <property type="match status" value="1"/>
</dbReference>
<comment type="caution">
    <text evidence="3">The sequence shown here is derived from an EMBL/GenBank/DDBJ whole genome shotgun (WGS) entry which is preliminary data.</text>
</comment>
<dbReference type="CDD" id="cd00093">
    <property type="entry name" value="HTH_XRE"/>
    <property type="match status" value="1"/>
</dbReference>
<name>A0AAP3CTN6_BACMO</name>
<dbReference type="EMBL" id="JALAQA010000008">
    <property type="protein sequence ID" value="MCY8511227.1"/>
    <property type="molecule type" value="Genomic_DNA"/>
</dbReference>
<dbReference type="AlphaFoldDB" id="A0AAP3CTN6"/>
<evidence type="ECO:0000313" key="4">
    <source>
        <dbReference type="Proteomes" id="UP001075387"/>
    </source>
</evidence>
<gene>
    <name evidence="3" type="ORF">MOD07_16960</name>
</gene>